<feature type="region of interest" description="Disordered" evidence="8">
    <location>
        <begin position="1"/>
        <end position="20"/>
    </location>
</feature>
<protein>
    <recommendedName>
        <fullName evidence="7">Endolytic murein transglycosylase</fullName>
        <ecNumber evidence="7">4.2.2.29</ecNumber>
    </recommendedName>
    <alternativeName>
        <fullName evidence="7">Peptidoglycan lytic transglycosylase</fullName>
    </alternativeName>
    <alternativeName>
        <fullName evidence="7">Peptidoglycan polymerization terminase</fullName>
    </alternativeName>
</protein>
<keyword evidence="2 7" id="KW-0812">Transmembrane</keyword>
<evidence type="ECO:0000313" key="9">
    <source>
        <dbReference type="EMBL" id="GLI37520.1"/>
    </source>
</evidence>
<organism evidence="9 10">
    <name type="scientific">Geobacter hydrogenophilus</name>
    <dbReference type="NCBI Taxonomy" id="40983"/>
    <lineage>
        <taxon>Bacteria</taxon>
        <taxon>Pseudomonadati</taxon>
        <taxon>Thermodesulfobacteriota</taxon>
        <taxon>Desulfuromonadia</taxon>
        <taxon>Geobacterales</taxon>
        <taxon>Geobacteraceae</taxon>
        <taxon>Geobacter</taxon>
    </lineage>
</organism>
<dbReference type="RefSeq" id="WP_246551503.1">
    <property type="nucleotide sequence ID" value="NZ_BSDS01000001.1"/>
</dbReference>
<dbReference type="PANTHER" id="PTHR30518">
    <property type="entry name" value="ENDOLYTIC MUREIN TRANSGLYCOSYLASE"/>
    <property type="match status" value="1"/>
</dbReference>
<evidence type="ECO:0000256" key="5">
    <source>
        <dbReference type="ARBA" id="ARBA00023239"/>
    </source>
</evidence>
<keyword evidence="5 7" id="KW-0456">Lyase</keyword>
<comment type="subcellular location">
    <subcellularLocation>
        <location evidence="7">Cell membrane</location>
        <topology evidence="7">Single-pass membrane protein</topology>
    </subcellularLocation>
</comment>
<evidence type="ECO:0000256" key="6">
    <source>
        <dbReference type="ARBA" id="ARBA00023316"/>
    </source>
</evidence>
<dbReference type="PANTHER" id="PTHR30518:SF2">
    <property type="entry name" value="ENDOLYTIC MUREIN TRANSGLYCOSYLASE"/>
    <property type="match status" value="1"/>
</dbReference>
<dbReference type="CDD" id="cd08010">
    <property type="entry name" value="MltG_like"/>
    <property type="match status" value="1"/>
</dbReference>
<evidence type="ECO:0000256" key="3">
    <source>
        <dbReference type="ARBA" id="ARBA00022989"/>
    </source>
</evidence>
<comment type="catalytic activity">
    <reaction evidence="7">
        <text>a peptidoglycan chain = a peptidoglycan chain with N-acetyl-1,6-anhydromuramyl-[peptide] at the reducing end + a peptidoglycan chain with N-acetylglucosamine at the non-reducing end.</text>
        <dbReference type="EC" id="4.2.2.29"/>
    </reaction>
</comment>
<sequence>MEESLPPNDTPPGETGEQPPRRFVLKDRRILAVSAIALLLILVLPARYLFFLALPAGDGKTVRIVDFAKGESVARIAADLERDGIVSSARLFVIHTRLKGVSGKLQAGEYQFSNGMRPGEILRMMLNGEVAVRRFAVPEGYSIHQLAELLESQKLFSKEGFLKAATDPALLAELGIEGKSVEGYLFPSTYDVTRTMDEAALIRAMTAQFHKVCDGQLADAAHRIGMTPVQVVTLASLIEKEAVVATERPLISSVFHNRLAKGMRLQSDPTAVYGIRAFAGTVTKQDIERQTPYNTYLIAGLPPGPIGNPSKGAVEAALNPVRTRYLYFVSKKNGTHHFSTSLDEHNAAVTTYLKTNHGN</sequence>
<keyword evidence="1 7" id="KW-1003">Cell membrane</keyword>
<proteinExistence type="inferred from homology"/>
<comment type="similarity">
    <text evidence="7">Belongs to the transglycosylase MltG family.</text>
</comment>
<comment type="caution">
    <text evidence="9">The sequence shown here is derived from an EMBL/GenBank/DDBJ whole genome shotgun (WGS) entry which is preliminary data.</text>
</comment>
<evidence type="ECO:0000313" key="10">
    <source>
        <dbReference type="Proteomes" id="UP001144352"/>
    </source>
</evidence>
<evidence type="ECO:0000256" key="4">
    <source>
        <dbReference type="ARBA" id="ARBA00023136"/>
    </source>
</evidence>
<dbReference type="HAMAP" id="MF_02065">
    <property type="entry name" value="MltG"/>
    <property type="match status" value="1"/>
</dbReference>
<evidence type="ECO:0000256" key="8">
    <source>
        <dbReference type="SAM" id="MobiDB-lite"/>
    </source>
</evidence>
<dbReference type="NCBIfam" id="TIGR00247">
    <property type="entry name" value="endolytic transglycosylase MltG"/>
    <property type="match status" value="1"/>
</dbReference>
<dbReference type="GO" id="GO:0071555">
    <property type="term" value="P:cell wall organization"/>
    <property type="evidence" value="ECO:0007669"/>
    <property type="project" value="UniProtKB-KW"/>
</dbReference>
<evidence type="ECO:0000256" key="2">
    <source>
        <dbReference type="ARBA" id="ARBA00022692"/>
    </source>
</evidence>
<dbReference type="Pfam" id="PF02618">
    <property type="entry name" value="YceG"/>
    <property type="match status" value="1"/>
</dbReference>
<feature type="site" description="Important for catalytic activity" evidence="7">
    <location>
        <position position="241"/>
    </location>
</feature>
<dbReference type="EC" id="4.2.2.29" evidence="7"/>
<keyword evidence="6 7" id="KW-0961">Cell wall biogenesis/degradation</keyword>
<dbReference type="GO" id="GO:0009252">
    <property type="term" value="P:peptidoglycan biosynthetic process"/>
    <property type="evidence" value="ECO:0007669"/>
    <property type="project" value="UniProtKB-UniRule"/>
</dbReference>
<dbReference type="Proteomes" id="UP001144352">
    <property type="component" value="Unassembled WGS sequence"/>
</dbReference>
<dbReference type="Gene3D" id="3.30.160.60">
    <property type="entry name" value="Classic Zinc Finger"/>
    <property type="match status" value="1"/>
</dbReference>
<evidence type="ECO:0000256" key="7">
    <source>
        <dbReference type="HAMAP-Rule" id="MF_02065"/>
    </source>
</evidence>
<dbReference type="Gene3D" id="3.30.1490.480">
    <property type="entry name" value="Endolytic murein transglycosylase"/>
    <property type="match status" value="1"/>
</dbReference>
<keyword evidence="3 7" id="KW-1133">Transmembrane helix</keyword>
<comment type="function">
    <text evidence="7">Functions as a peptidoglycan terminase that cleaves nascent peptidoglycan strands endolytically to terminate their elongation.</text>
</comment>
<keyword evidence="10" id="KW-1185">Reference proteome</keyword>
<dbReference type="GO" id="GO:0005886">
    <property type="term" value="C:plasma membrane"/>
    <property type="evidence" value="ECO:0007669"/>
    <property type="project" value="UniProtKB-SubCell"/>
</dbReference>
<dbReference type="AlphaFoldDB" id="A0A9W6FYQ0"/>
<accession>A0A9W6FYQ0</accession>
<name>A0A9W6FYQ0_9BACT</name>
<evidence type="ECO:0000256" key="1">
    <source>
        <dbReference type="ARBA" id="ARBA00022475"/>
    </source>
</evidence>
<dbReference type="InterPro" id="IPR003770">
    <property type="entry name" value="MLTG-like"/>
</dbReference>
<feature type="transmembrane region" description="Helical" evidence="7">
    <location>
        <begin position="30"/>
        <end position="54"/>
    </location>
</feature>
<gene>
    <name evidence="9" type="primary">yceG</name>
    <name evidence="7" type="synonym">mltG</name>
    <name evidence="9" type="ORF">GHYDROH2_10210</name>
</gene>
<dbReference type="EMBL" id="BSDS01000001">
    <property type="protein sequence ID" value="GLI37520.1"/>
    <property type="molecule type" value="Genomic_DNA"/>
</dbReference>
<dbReference type="GO" id="GO:0008932">
    <property type="term" value="F:lytic endotransglycosylase activity"/>
    <property type="evidence" value="ECO:0007669"/>
    <property type="project" value="UniProtKB-UniRule"/>
</dbReference>
<reference evidence="9" key="1">
    <citation type="submission" date="2022-12" db="EMBL/GenBank/DDBJ databases">
        <title>Reference genome sequencing for broad-spectrum identification of bacterial and archaeal isolates by mass spectrometry.</title>
        <authorList>
            <person name="Sekiguchi Y."/>
            <person name="Tourlousse D.M."/>
        </authorList>
    </citation>
    <scope>NUCLEOTIDE SEQUENCE</scope>
    <source>
        <strain evidence="9">H2</strain>
    </source>
</reference>
<keyword evidence="4 7" id="KW-0472">Membrane</keyword>